<evidence type="ECO:0000313" key="2">
    <source>
        <dbReference type="Proteomes" id="UP000198379"/>
    </source>
</evidence>
<keyword evidence="2" id="KW-1185">Reference proteome</keyword>
<dbReference type="RefSeq" id="WP_089371811.1">
    <property type="nucleotide sequence ID" value="NZ_BMEP01000001.1"/>
</dbReference>
<reference evidence="1 2" key="1">
    <citation type="submission" date="2017-06" db="EMBL/GenBank/DDBJ databases">
        <authorList>
            <person name="Kim H.J."/>
            <person name="Triplett B.A."/>
        </authorList>
    </citation>
    <scope>NUCLEOTIDE SEQUENCE [LARGE SCALE GENOMIC DNA]</scope>
    <source>
        <strain evidence="1 2">DSM 25597</strain>
    </source>
</reference>
<sequence>MLLNVSYNNPEIRKKIDNEVGKPFSFFERIKQGGIGLGHLIITSSSIEIQNLLALDKYRNKCNIELRPNGIIIGFRALLESYALVIPYWKLTIYKGDAQEYSIYRDTYCIKIEATEKRVHQFIKRILTEKEKQTPVSIDDL</sequence>
<dbReference type="AlphaFoldDB" id="A0A238ZES2"/>
<dbReference type="Proteomes" id="UP000198379">
    <property type="component" value="Unassembled WGS sequence"/>
</dbReference>
<dbReference type="EMBL" id="FZNY01000003">
    <property type="protein sequence ID" value="SNR81780.1"/>
    <property type="molecule type" value="Genomic_DNA"/>
</dbReference>
<protein>
    <submittedName>
        <fullName evidence="1">Uncharacterized protein</fullName>
    </submittedName>
</protein>
<name>A0A238ZES2_9FLAO</name>
<evidence type="ECO:0000313" key="1">
    <source>
        <dbReference type="EMBL" id="SNR81780.1"/>
    </source>
</evidence>
<accession>A0A238ZES2</accession>
<dbReference type="OrthoDB" id="1436588at2"/>
<proteinExistence type="predicted"/>
<gene>
    <name evidence="1" type="ORF">SAMN06265376_103168</name>
</gene>
<organism evidence="1 2">
    <name type="scientific">Dokdonia pacifica</name>
    <dbReference type="NCBI Taxonomy" id="1627892"/>
    <lineage>
        <taxon>Bacteria</taxon>
        <taxon>Pseudomonadati</taxon>
        <taxon>Bacteroidota</taxon>
        <taxon>Flavobacteriia</taxon>
        <taxon>Flavobacteriales</taxon>
        <taxon>Flavobacteriaceae</taxon>
        <taxon>Dokdonia</taxon>
    </lineage>
</organism>